<keyword evidence="1" id="KW-0547">Nucleotide-binding</keyword>
<sequence>MPKAAAQAAEPPATMPAEQPTVKATEPAAGKKTAKAAAKTAAKTAAKPVAKPIAKKAARQAEAQDAAPPAAPKSAAKKALKAAAAPVAAPAPEQPPAKKAASKKTAPKPRAAAKAPAEAATPAVVETLVPAVPVAAEAATPARAPAKRRSRAAADIPATPTEPAAPAVPPTAPAPKPSRRGKAPATDSTAATDTPTPAKPASRRRRGQKVGSASADDQATAAVTGTPAVEVPLASTPASAAATAAAVDVPATDSTAETAAPPGEGPPADEAAPRGRRRRRRGRSDRAAAETAEATGIEPGADQPPVEADVAIQAPAAERAVASEPPAEPAAIELAPPAPPALPPRPVLALADPARFTCEALDPGALWGRHRVTDRQTGAVHELLLRGLGEGAGEGENHCSCADFAASDHGRCPHLDTRLATLLDGGPDAQAAYAAHAALLQGAQPPHSEVHLRYGAERHIAWRPGSSCPDELRSLAAAALDAQGHLGRSAAATVQQLVQRAAELGHRLQVEPAVWAQLGEAHDAQRRVMALEAAYPAGPADPSLLQGLLRQPLAPHQVEAALLAACAGRCVLADEPGLGKIAQVLATLALQRRHFGAERLLVAAPTEWLRRWQRAIGRWTSLAVRLGLDELATSSEPVLRLVSLDELLRQADAVAAWAPDVLVIDEGPLAPPPWLGDSAAALQRLNPGATLVVLRRPAEARPDAVAALVRWLDPLRLGPTRRLLEAHAGPAPDAAAGASVQDWHDLDRLGDTLLPLLLRRRRAPLAAGATPEPHPADDDVHTLALTTGQAARHQAQRERAARLVARWERVGDLASREQRELLAAVRGMSQACVAVADDIGAAGNGAASAAGEGPDPKAAALLALIDEVSAQAPDTQLVVFSQWPAALAALGQALAQRGIGSLAFQAELSDAALADAAAHFRADARCRVALVADEVLPRLQLEHAHAGVVHLDRPWLPRRLAERLASVLPRSGTDASAGAATGPGAEASVPVLHLIAEASIEEALLDAQTTAAALGMAPSGAALASLLAQPDGGAFLTGAALAALVQQVRELLRGI</sequence>
<name>A0ABN6PI61_9BURK</name>
<feature type="compositionally biased region" description="Low complexity" evidence="4">
    <location>
        <begin position="81"/>
        <end position="91"/>
    </location>
</feature>
<protein>
    <recommendedName>
        <fullName evidence="5">SNF2 N-terminal domain-containing protein</fullName>
    </recommendedName>
</protein>
<reference evidence="6" key="1">
    <citation type="submission" date="2022-04" db="EMBL/GenBank/DDBJ databases">
        <title>Whole genome sequence of Sphaerotilus sp. FB-5.</title>
        <authorList>
            <person name="Takeda M."/>
            <person name="Narihara S."/>
            <person name="Akimoto M."/>
            <person name="Akimoto R."/>
            <person name="Nishiyashiki S."/>
            <person name="Murakami T."/>
        </authorList>
    </citation>
    <scope>NUCLEOTIDE SEQUENCE</scope>
    <source>
        <strain evidence="6">FB-5</strain>
    </source>
</reference>
<feature type="compositionally biased region" description="Basic residues" evidence="4">
    <location>
        <begin position="274"/>
        <end position="283"/>
    </location>
</feature>
<feature type="region of interest" description="Disordered" evidence="4">
    <location>
        <begin position="1"/>
        <end position="122"/>
    </location>
</feature>
<evidence type="ECO:0000256" key="3">
    <source>
        <dbReference type="ARBA" id="ARBA00022840"/>
    </source>
</evidence>
<dbReference type="PANTHER" id="PTHR45626">
    <property type="entry name" value="TRANSCRIPTION TERMINATION FACTOR 2-RELATED"/>
    <property type="match status" value="1"/>
</dbReference>
<feature type="compositionally biased region" description="Low complexity" evidence="4">
    <location>
        <begin position="108"/>
        <end position="122"/>
    </location>
</feature>
<accession>A0ABN6PI61</accession>
<feature type="compositionally biased region" description="Low complexity" evidence="4">
    <location>
        <begin position="153"/>
        <end position="165"/>
    </location>
</feature>
<evidence type="ECO:0000313" key="6">
    <source>
        <dbReference type="EMBL" id="BDI03295.1"/>
    </source>
</evidence>
<keyword evidence="7" id="KW-1185">Reference proteome</keyword>
<dbReference type="EMBL" id="AP025730">
    <property type="protein sequence ID" value="BDI03295.1"/>
    <property type="molecule type" value="Genomic_DNA"/>
</dbReference>
<gene>
    <name evidence="6" type="ORF">CATMQ487_02650</name>
</gene>
<dbReference type="InterPro" id="IPR000330">
    <property type="entry name" value="SNF2_N"/>
</dbReference>
<keyword evidence="3" id="KW-0067">ATP-binding</keyword>
<feature type="region of interest" description="Disordered" evidence="4">
    <location>
        <begin position="318"/>
        <end position="338"/>
    </location>
</feature>
<feature type="domain" description="SNF2 N-terminal" evidence="5">
    <location>
        <begin position="569"/>
        <end position="621"/>
    </location>
</feature>
<evidence type="ECO:0000256" key="2">
    <source>
        <dbReference type="ARBA" id="ARBA00022801"/>
    </source>
</evidence>
<dbReference type="SUPFAM" id="SSF52540">
    <property type="entry name" value="P-loop containing nucleoside triphosphate hydrolases"/>
    <property type="match status" value="2"/>
</dbReference>
<evidence type="ECO:0000259" key="5">
    <source>
        <dbReference type="Pfam" id="PF00176"/>
    </source>
</evidence>
<feature type="region of interest" description="Disordered" evidence="4">
    <location>
        <begin position="137"/>
        <end position="224"/>
    </location>
</feature>
<dbReference type="Gene3D" id="3.40.50.10810">
    <property type="entry name" value="Tandem AAA-ATPase domain"/>
    <property type="match status" value="1"/>
</dbReference>
<evidence type="ECO:0000256" key="4">
    <source>
        <dbReference type="SAM" id="MobiDB-lite"/>
    </source>
</evidence>
<keyword evidence="2" id="KW-0378">Hydrolase</keyword>
<dbReference type="InterPro" id="IPR038718">
    <property type="entry name" value="SNF2-like_sf"/>
</dbReference>
<feature type="compositionally biased region" description="Low complexity" evidence="4">
    <location>
        <begin position="60"/>
        <end position="74"/>
    </location>
</feature>
<feature type="compositionally biased region" description="Low complexity" evidence="4">
    <location>
        <begin position="183"/>
        <end position="200"/>
    </location>
</feature>
<dbReference type="InterPro" id="IPR027417">
    <property type="entry name" value="P-loop_NTPase"/>
</dbReference>
<dbReference type="InterPro" id="IPR050628">
    <property type="entry name" value="SNF2_RAD54_helicase_TF"/>
</dbReference>
<feature type="compositionally biased region" description="Low complexity" evidence="4">
    <location>
        <begin position="318"/>
        <end position="335"/>
    </location>
</feature>
<feature type="compositionally biased region" description="Low complexity" evidence="4">
    <location>
        <begin position="237"/>
        <end position="270"/>
    </location>
</feature>
<dbReference type="Proteomes" id="UP001057498">
    <property type="component" value="Chromosome"/>
</dbReference>
<feature type="region of interest" description="Disordered" evidence="4">
    <location>
        <begin position="237"/>
        <end position="305"/>
    </location>
</feature>
<feature type="compositionally biased region" description="Pro residues" evidence="4">
    <location>
        <begin position="166"/>
        <end position="176"/>
    </location>
</feature>
<evidence type="ECO:0000313" key="7">
    <source>
        <dbReference type="Proteomes" id="UP001057498"/>
    </source>
</evidence>
<proteinExistence type="predicted"/>
<dbReference type="Gene3D" id="3.40.50.300">
    <property type="entry name" value="P-loop containing nucleotide triphosphate hydrolases"/>
    <property type="match status" value="1"/>
</dbReference>
<feature type="compositionally biased region" description="Low complexity" evidence="4">
    <location>
        <begin position="1"/>
        <end position="52"/>
    </location>
</feature>
<evidence type="ECO:0000256" key="1">
    <source>
        <dbReference type="ARBA" id="ARBA00022741"/>
    </source>
</evidence>
<dbReference type="Pfam" id="PF00176">
    <property type="entry name" value="SNF2-rel_dom"/>
    <property type="match status" value="1"/>
</dbReference>
<organism evidence="6 7">
    <name type="scientific">Sphaerotilus microaerophilus</name>
    <dbReference type="NCBI Taxonomy" id="2914710"/>
    <lineage>
        <taxon>Bacteria</taxon>
        <taxon>Pseudomonadati</taxon>
        <taxon>Pseudomonadota</taxon>
        <taxon>Betaproteobacteria</taxon>
        <taxon>Burkholderiales</taxon>
        <taxon>Sphaerotilaceae</taxon>
        <taxon>Sphaerotilus</taxon>
    </lineage>
</organism>